<evidence type="ECO:0000313" key="7">
    <source>
        <dbReference type="EMBL" id="KAJ5066716.1"/>
    </source>
</evidence>
<evidence type="ECO:0000256" key="1">
    <source>
        <dbReference type="ARBA" id="ARBA00001947"/>
    </source>
</evidence>
<evidence type="ECO:0000256" key="5">
    <source>
        <dbReference type="ARBA" id="ARBA00022833"/>
    </source>
</evidence>
<dbReference type="Proteomes" id="UP001149090">
    <property type="component" value="Unassembled WGS sequence"/>
</dbReference>
<evidence type="ECO:0000256" key="2">
    <source>
        <dbReference type="ARBA" id="ARBA00022670"/>
    </source>
</evidence>
<dbReference type="Pfam" id="PF07998">
    <property type="entry name" value="Peptidase_M54"/>
    <property type="match status" value="1"/>
</dbReference>
<dbReference type="Gene3D" id="3.40.390.10">
    <property type="entry name" value="Collagenase (Catalytic Domain)"/>
    <property type="match status" value="1"/>
</dbReference>
<dbReference type="InterPro" id="IPR012962">
    <property type="entry name" value="Pept_M54_archaemetzincn"/>
</dbReference>
<dbReference type="GO" id="GO:0006508">
    <property type="term" value="P:proteolysis"/>
    <property type="evidence" value="ECO:0007669"/>
    <property type="project" value="UniProtKB-KW"/>
</dbReference>
<organism evidence="7 8">
    <name type="scientific">Anaeramoeba ignava</name>
    <name type="common">Anaerobic marine amoeba</name>
    <dbReference type="NCBI Taxonomy" id="1746090"/>
    <lineage>
        <taxon>Eukaryota</taxon>
        <taxon>Metamonada</taxon>
        <taxon>Anaeramoebidae</taxon>
        <taxon>Anaeramoeba</taxon>
    </lineage>
</organism>
<proteinExistence type="predicted"/>
<dbReference type="SUPFAM" id="SSF55486">
    <property type="entry name" value="Metalloproteases ('zincins'), catalytic domain"/>
    <property type="match status" value="1"/>
</dbReference>
<evidence type="ECO:0000256" key="3">
    <source>
        <dbReference type="ARBA" id="ARBA00022723"/>
    </source>
</evidence>
<sequence length="294" mass="34298">MEQKDPNLKELKNLISQLENLHKPKPKPKKGDWLAEHKEKNQTFEQYLESSPTQVKENQKFIYIQPIGIFTGKARKIIEDLEEYLRKFFGIETKVFEDLTIEKFPSKAQRIHPDWGDFQLETHYIMDEILVPSLPKDAVMLIALSLYDLWPGKNWNFVFGMAYLHKRVGVWSIYRNGDPEESEESYQLCLSRTLKTASHEIGHIFSIPHCILHPCNMNGSNNRVESDDHPHYLCPSCLAKLCYATKQSPLSHLSNCRDFFEKVGFSQSQEMYELSLSILKSDEKKEIEESNNQN</sequence>
<dbReference type="PANTHER" id="PTHR15910:SF1">
    <property type="entry name" value="ARCHAEMETZINCIN-2"/>
    <property type="match status" value="1"/>
</dbReference>
<keyword evidence="3" id="KW-0479">Metal-binding</keyword>
<accession>A0A9Q0R572</accession>
<keyword evidence="4" id="KW-0378">Hydrolase</keyword>
<comment type="caution">
    <text evidence="7">The sequence shown here is derived from an EMBL/GenBank/DDBJ whole genome shotgun (WGS) entry which is preliminary data.</text>
</comment>
<protein>
    <submittedName>
        <fullName evidence="7">Archaemetzincin</fullName>
    </submittedName>
</protein>
<dbReference type="GO" id="GO:0008237">
    <property type="term" value="F:metallopeptidase activity"/>
    <property type="evidence" value="ECO:0007669"/>
    <property type="project" value="UniProtKB-KW"/>
</dbReference>
<dbReference type="OrthoDB" id="10251524at2759"/>
<dbReference type="EMBL" id="JAPDFW010000136">
    <property type="protein sequence ID" value="KAJ5066716.1"/>
    <property type="molecule type" value="Genomic_DNA"/>
</dbReference>
<keyword evidence="6" id="KW-0482">Metalloprotease</keyword>
<reference evidence="7" key="1">
    <citation type="submission" date="2022-10" db="EMBL/GenBank/DDBJ databases">
        <title>Novel sulphate-reducing endosymbionts in the free-living metamonad Anaeramoeba.</title>
        <authorList>
            <person name="Jerlstrom-Hultqvist J."/>
            <person name="Cepicka I."/>
            <person name="Gallot-Lavallee L."/>
            <person name="Salas-Leiva D."/>
            <person name="Curtis B.A."/>
            <person name="Zahonova K."/>
            <person name="Pipaliya S."/>
            <person name="Dacks J."/>
            <person name="Roger A.J."/>
        </authorList>
    </citation>
    <scope>NUCLEOTIDE SEQUENCE</scope>
    <source>
        <strain evidence="7">BMAN</strain>
    </source>
</reference>
<evidence type="ECO:0000313" key="8">
    <source>
        <dbReference type="Proteomes" id="UP001149090"/>
    </source>
</evidence>
<evidence type="ECO:0000256" key="6">
    <source>
        <dbReference type="ARBA" id="ARBA00023049"/>
    </source>
</evidence>
<evidence type="ECO:0000256" key="4">
    <source>
        <dbReference type="ARBA" id="ARBA00022801"/>
    </source>
</evidence>
<dbReference type="AlphaFoldDB" id="A0A9Q0R572"/>
<dbReference type="InterPro" id="IPR024079">
    <property type="entry name" value="MetalloPept_cat_dom_sf"/>
</dbReference>
<name>A0A9Q0R572_ANAIG</name>
<dbReference type="GO" id="GO:0046872">
    <property type="term" value="F:metal ion binding"/>
    <property type="evidence" value="ECO:0007669"/>
    <property type="project" value="UniProtKB-KW"/>
</dbReference>
<keyword evidence="2" id="KW-0645">Protease</keyword>
<dbReference type="OMA" id="CQWLSCV"/>
<dbReference type="CDD" id="cd11375">
    <property type="entry name" value="Peptidase_M54"/>
    <property type="match status" value="1"/>
</dbReference>
<keyword evidence="5" id="KW-0862">Zinc</keyword>
<dbReference type="PANTHER" id="PTHR15910">
    <property type="entry name" value="ARCHAEMETZINCIN"/>
    <property type="match status" value="1"/>
</dbReference>
<keyword evidence="8" id="KW-1185">Reference proteome</keyword>
<gene>
    <name evidence="7" type="ORF">M0811_03060</name>
</gene>
<comment type="cofactor">
    <cofactor evidence="1">
        <name>Zn(2+)</name>
        <dbReference type="ChEBI" id="CHEBI:29105"/>
    </cofactor>
</comment>